<name>A0AAV4AKV1_9GAST</name>
<evidence type="ECO:0000256" key="2">
    <source>
        <dbReference type="ARBA" id="ARBA00007116"/>
    </source>
</evidence>
<dbReference type="GO" id="GO:0006412">
    <property type="term" value="P:translation"/>
    <property type="evidence" value="ECO:0007669"/>
    <property type="project" value="InterPro"/>
</dbReference>
<evidence type="ECO:0000256" key="5">
    <source>
        <dbReference type="ARBA" id="ARBA00023274"/>
    </source>
</evidence>
<evidence type="ECO:0000313" key="8">
    <source>
        <dbReference type="EMBL" id="GFO08931.1"/>
    </source>
</evidence>
<evidence type="ECO:0000256" key="3">
    <source>
        <dbReference type="ARBA" id="ARBA00022980"/>
    </source>
</evidence>
<comment type="similarity">
    <text evidence="2">Belongs to the universal ribosomal protein uL18 family.</text>
</comment>
<sequence>MAKFLKLISSASQIEAIHTLSTQLKHVRCLSTSSVCLSTSDNSDYVISPVYHNRNPRNLEKLAYARKRLGWKFQSPRKDYYHKLVLQRSSRHTKAWVEHFTGKVVLSASTDESAISSQLNSLTDVSASENVGRVLAQRCLESGITEVFFDEDSDPAISERVKSFVEAFRALNISLTEPEMKIPEYRPGINYEGYNRYAEPKSWKEDYQDI</sequence>
<comment type="subcellular location">
    <subcellularLocation>
        <location evidence="1">Mitochondrion</location>
    </subcellularLocation>
</comment>
<dbReference type="InterPro" id="IPR036967">
    <property type="entry name" value="Ribosomal_uS11_sf"/>
</dbReference>
<dbReference type="EMBL" id="BLXT01004027">
    <property type="protein sequence ID" value="GFO08931.1"/>
    <property type="molecule type" value="Genomic_DNA"/>
</dbReference>
<dbReference type="FunFam" id="3.30.420.80:FF:000005">
    <property type="entry name" value="39S ribosomal protein L18, mitochondrial"/>
    <property type="match status" value="1"/>
</dbReference>
<keyword evidence="3 8" id="KW-0689">Ribosomal protein</keyword>
<evidence type="ECO:0000256" key="6">
    <source>
        <dbReference type="ARBA" id="ARBA00069051"/>
    </source>
</evidence>
<evidence type="ECO:0000256" key="7">
    <source>
        <dbReference type="ARBA" id="ARBA00082661"/>
    </source>
</evidence>
<dbReference type="SUPFAM" id="SSF53137">
    <property type="entry name" value="Translational machinery components"/>
    <property type="match status" value="1"/>
</dbReference>
<dbReference type="InterPro" id="IPR057268">
    <property type="entry name" value="Ribosomal_L18"/>
</dbReference>
<evidence type="ECO:0000313" key="9">
    <source>
        <dbReference type="Proteomes" id="UP000735302"/>
    </source>
</evidence>
<dbReference type="Pfam" id="PF00861">
    <property type="entry name" value="Ribosomal_L18p"/>
    <property type="match status" value="1"/>
</dbReference>
<protein>
    <recommendedName>
        <fullName evidence="6">Large ribosomal subunit protein uL18m</fullName>
    </recommendedName>
    <alternativeName>
        <fullName evidence="7">39S ribosomal protein L18, mitochondrial</fullName>
    </alternativeName>
</protein>
<dbReference type="PANTHER" id="PTHR12899:SF3">
    <property type="entry name" value="LARGE RIBOSOMAL SUBUNIT PROTEIN UL18M"/>
    <property type="match status" value="1"/>
</dbReference>
<keyword evidence="9" id="KW-1185">Reference proteome</keyword>
<dbReference type="CDD" id="cd00432">
    <property type="entry name" value="Ribosomal_L18_L5e"/>
    <property type="match status" value="1"/>
</dbReference>
<dbReference type="Proteomes" id="UP000735302">
    <property type="component" value="Unassembled WGS sequence"/>
</dbReference>
<evidence type="ECO:0000256" key="4">
    <source>
        <dbReference type="ARBA" id="ARBA00023128"/>
    </source>
</evidence>
<dbReference type="Gene3D" id="3.30.420.80">
    <property type="entry name" value="Ribosomal protein S11"/>
    <property type="match status" value="1"/>
</dbReference>
<dbReference type="GO" id="GO:0005840">
    <property type="term" value="C:ribosome"/>
    <property type="evidence" value="ECO:0007669"/>
    <property type="project" value="UniProtKB-KW"/>
</dbReference>
<evidence type="ECO:0000256" key="1">
    <source>
        <dbReference type="ARBA" id="ARBA00004173"/>
    </source>
</evidence>
<dbReference type="GO" id="GO:1990904">
    <property type="term" value="C:ribonucleoprotein complex"/>
    <property type="evidence" value="ECO:0007669"/>
    <property type="project" value="UniProtKB-KW"/>
</dbReference>
<dbReference type="InterPro" id="IPR005484">
    <property type="entry name" value="Ribosomal_uL18_bac/plant/anim"/>
</dbReference>
<accession>A0AAV4AKV1</accession>
<dbReference type="PANTHER" id="PTHR12899">
    <property type="entry name" value="39S RIBOSOMAL PROTEIN L18, MITOCHONDRIAL"/>
    <property type="match status" value="1"/>
</dbReference>
<keyword evidence="4" id="KW-0496">Mitochondrion</keyword>
<dbReference type="AlphaFoldDB" id="A0AAV4AKV1"/>
<reference evidence="8 9" key="1">
    <citation type="journal article" date="2021" name="Elife">
        <title>Chloroplast acquisition without the gene transfer in kleptoplastic sea slugs, Plakobranchus ocellatus.</title>
        <authorList>
            <person name="Maeda T."/>
            <person name="Takahashi S."/>
            <person name="Yoshida T."/>
            <person name="Shimamura S."/>
            <person name="Takaki Y."/>
            <person name="Nagai Y."/>
            <person name="Toyoda A."/>
            <person name="Suzuki Y."/>
            <person name="Arimoto A."/>
            <person name="Ishii H."/>
            <person name="Satoh N."/>
            <person name="Nishiyama T."/>
            <person name="Hasebe M."/>
            <person name="Maruyama T."/>
            <person name="Minagawa J."/>
            <person name="Obokata J."/>
            <person name="Shigenobu S."/>
        </authorList>
    </citation>
    <scope>NUCLEOTIDE SEQUENCE [LARGE SCALE GENOMIC DNA]</scope>
</reference>
<comment type="caution">
    <text evidence="8">The sequence shown here is derived from an EMBL/GenBank/DDBJ whole genome shotgun (WGS) entry which is preliminary data.</text>
</comment>
<dbReference type="GO" id="GO:0005743">
    <property type="term" value="C:mitochondrial inner membrane"/>
    <property type="evidence" value="ECO:0007669"/>
    <property type="project" value="UniProtKB-ARBA"/>
</dbReference>
<keyword evidence="5" id="KW-0687">Ribonucleoprotein</keyword>
<dbReference type="GO" id="GO:0003735">
    <property type="term" value="F:structural constituent of ribosome"/>
    <property type="evidence" value="ECO:0007669"/>
    <property type="project" value="InterPro"/>
</dbReference>
<organism evidence="8 9">
    <name type="scientific">Plakobranchus ocellatus</name>
    <dbReference type="NCBI Taxonomy" id="259542"/>
    <lineage>
        <taxon>Eukaryota</taxon>
        <taxon>Metazoa</taxon>
        <taxon>Spiralia</taxon>
        <taxon>Lophotrochozoa</taxon>
        <taxon>Mollusca</taxon>
        <taxon>Gastropoda</taxon>
        <taxon>Heterobranchia</taxon>
        <taxon>Euthyneura</taxon>
        <taxon>Panpulmonata</taxon>
        <taxon>Sacoglossa</taxon>
        <taxon>Placobranchoidea</taxon>
        <taxon>Plakobranchidae</taxon>
        <taxon>Plakobranchus</taxon>
    </lineage>
</organism>
<gene>
    <name evidence="8" type="ORF">PoB_003543600</name>
</gene>
<dbReference type="GO" id="GO:0008097">
    <property type="term" value="F:5S rRNA binding"/>
    <property type="evidence" value="ECO:0007669"/>
    <property type="project" value="TreeGrafter"/>
</dbReference>
<proteinExistence type="inferred from homology"/>